<dbReference type="InterPro" id="IPR042865">
    <property type="entry name" value="DRICH1-like"/>
</dbReference>
<evidence type="ECO:0000256" key="2">
    <source>
        <dbReference type="SAM" id="Phobius"/>
    </source>
</evidence>
<dbReference type="PANTHER" id="PTHR15880:SF1">
    <property type="entry name" value="CHROMOSOME 22 OPEN READING FRAME 42"/>
    <property type="match status" value="1"/>
</dbReference>
<reference evidence="3" key="2">
    <citation type="submission" date="2019-01" db="EMBL/GenBank/DDBJ databases">
        <authorList>
            <person name="Graves T."/>
            <person name="Eichler E.E."/>
            <person name="Wilson R.K."/>
        </authorList>
    </citation>
    <scope>NUCLEOTIDE SEQUENCE [LARGE SCALE GENOMIC DNA]</scope>
    <source>
        <strain evidence="3">17573</strain>
    </source>
</reference>
<keyword evidence="2" id="KW-0472">Membrane</keyword>
<evidence type="ECO:0000313" key="4">
    <source>
        <dbReference type="Proteomes" id="UP000006718"/>
    </source>
</evidence>
<dbReference type="Proteomes" id="UP000006718">
    <property type="component" value="Chromosome 10"/>
</dbReference>
<dbReference type="Ensembl" id="ENSMMUT00000100423.1">
    <property type="protein sequence ID" value="ENSMMUP00000071437.1"/>
    <property type="gene ID" value="ENSMMUG00000051047.1"/>
</dbReference>
<keyword evidence="2" id="KW-0812">Transmembrane</keyword>
<proteinExistence type="predicted"/>
<evidence type="ECO:0000313" key="3">
    <source>
        <dbReference type="Ensembl" id="ENSMMUP00000071437.1"/>
    </source>
</evidence>
<feature type="transmembrane region" description="Helical" evidence="2">
    <location>
        <begin position="376"/>
        <end position="394"/>
    </location>
</feature>
<reference evidence="3" key="4">
    <citation type="submission" date="2025-09" db="UniProtKB">
        <authorList>
            <consortium name="Ensembl"/>
        </authorList>
    </citation>
    <scope>IDENTIFICATION</scope>
    <source>
        <strain evidence="3">17573</strain>
    </source>
</reference>
<keyword evidence="4" id="KW-1185">Reference proteome</keyword>
<dbReference type="InParanoid" id="A0A5F8A0L6"/>
<dbReference type="Bgee" id="ENSMMUG00000051047">
    <property type="expression patterns" value="Expressed in spermatid and 2 other cell types or tissues"/>
</dbReference>
<protein>
    <submittedName>
        <fullName evidence="3">Uncharacterized protein</fullName>
    </submittedName>
</protein>
<dbReference type="VEuPathDB" id="HostDB:ENSMMUG00000051047"/>
<reference evidence="4" key="1">
    <citation type="journal article" date="2007" name="Science">
        <title>Evolutionary and biomedical insights from the rhesus macaque genome.</title>
        <authorList>
            <person name="Gibbs R.A."/>
            <person name="Rogers J."/>
            <person name="Katze M.G."/>
            <person name="Bumgarner R."/>
            <person name="Weinstock G.M."/>
            <person name="Mardis E.R."/>
            <person name="Remington K.A."/>
            <person name="Strausberg R.L."/>
            <person name="Venter J.C."/>
            <person name="Wilson R.K."/>
            <person name="Batzer M.A."/>
            <person name="Bustamante C.D."/>
            <person name="Eichler E.E."/>
            <person name="Hahn M.W."/>
            <person name="Hardison R.C."/>
            <person name="Makova K.D."/>
            <person name="Miller W."/>
            <person name="Milosavljevic A."/>
            <person name="Palermo R.E."/>
            <person name="Siepel A."/>
            <person name="Sikela J.M."/>
            <person name="Attaway T."/>
            <person name="Bell S."/>
            <person name="Bernard K.E."/>
            <person name="Buhay C.J."/>
            <person name="Chandrabose M.N."/>
            <person name="Dao M."/>
            <person name="Davis C."/>
            <person name="Delehaunty K.D."/>
            <person name="Ding Y."/>
            <person name="Dinh H.H."/>
            <person name="Dugan-Rocha S."/>
            <person name="Fulton L.A."/>
            <person name="Gabisi R.A."/>
            <person name="Garner T.T."/>
            <person name="Godfrey J."/>
            <person name="Hawes A.C."/>
            <person name="Hernandez J."/>
            <person name="Hines S."/>
            <person name="Holder M."/>
            <person name="Hume J."/>
            <person name="Jhangiani S.N."/>
            <person name="Joshi V."/>
            <person name="Khan Z.M."/>
            <person name="Kirkness E.F."/>
            <person name="Cree A."/>
            <person name="Fowler R.G."/>
            <person name="Lee S."/>
            <person name="Lewis L.R."/>
            <person name="Li Z."/>
            <person name="Liu Y.-S."/>
            <person name="Moore S.M."/>
            <person name="Muzny D."/>
            <person name="Nazareth L.V."/>
            <person name="Ngo D.N."/>
            <person name="Okwuonu G.O."/>
            <person name="Pai G."/>
            <person name="Parker D."/>
            <person name="Paul H.A."/>
            <person name="Pfannkoch C."/>
            <person name="Pohl C.S."/>
            <person name="Rogers Y.-H.C."/>
            <person name="Ruiz S.J."/>
            <person name="Sabo A."/>
            <person name="Santibanez J."/>
            <person name="Schneider B.W."/>
            <person name="Smith S.M."/>
            <person name="Sodergren E."/>
            <person name="Svatek A.F."/>
            <person name="Utterback T.R."/>
            <person name="Vattathil S."/>
            <person name="Warren W."/>
            <person name="White C.S."/>
            <person name="Chinwalla A.T."/>
            <person name="Feng Y."/>
            <person name="Halpern A.L."/>
            <person name="Hillier L.W."/>
            <person name="Huang X."/>
            <person name="Minx P."/>
            <person name="Nelson J.O."/>
            <person name="Pepin K.H."/>
            <person name="Qin X."/>
            <person name="Sutton G.G."/>
            <person name="Venter E."/>
            <person name="Walenz B.P."/>
            <person name="Wallis J.W."/>
            <person name="Worley K.C."/>
            <person name="Yang S.-P."/>
            <person name="Jones S.M."/>
            <person name="Marra M.A."/>
            <person name="Rocchi M."/>
            <person name="Schein J.E."/>
            <person name="Baertsch R."/>
            <person name="Clarke L."/>
            <person name="Csuros M."/>
            <person name="Glasscock J."/>
            <person name="Harris R.A."/>
            <person name="Havlak P."/>
            <person name="Jackson A.R."/>
            <person name="Jiang H."/>
            <person name="Liu Y."/>
            <person name="Messina D.N."/>
            <person name="Shen Y."/>
            <person name="Song H.X.-Z."/>
            <person name="Wylie T."/>
            <person name="Zhang L."/>
            <person name="Birney E."/>
            <person name="Han K."/>
            <person name="Konkel M.K."/>
            <person name="Lee J."/>
            <person name="Smit A.F.A."/>
            <person name="Ullmer B."/>
            <person name="Wang H."/>
            <person name="Xing J."/>
            <person name="Burhans R."/>
            <person name="Cheng Z."/>
            <person name="Karro J.E."/>
            <person name="Ma J."/>
            <person name="Raney B."/>
            <person name="She X."/>
            <person name="Cox M.J."/>
            <person name="Demuth J.P."/>
            <person name="Dumas L.J."/>
            <person name="Han S.-G."/>
            <person name="Hopkins J."/>
            <person name="Karimpour-Fard A."/>
            <person name="Kim Y.H."/>
            <person name="Pollack J.R."/>
            <person name="Vinar T."/>
            <person name="Addo-Quaye C."/>
            <person name="Degenhardt J."/>
            <person name="Denby A."/>
            <person name="Hubisz M.J."/>
            <person name="Indap A."/>
            <person name="Kosiol C."/>
            <person name="Lahn B.T."/>
            <person name="Lawson H.A."/>
            <person name="Marklein A."/>
            <person name="Nielsen R."/>
            <person name="Vallender E.J."/>
            <person name="Clark A.G."/>
            <person name="Ferguson B."/>
            <person name="Hernandez R.D."/>
            <person name="Hirani K."/>
            <person name="Kehrer-Sawatzki H."/>
            <person name="Kolb J."/>
            <person name="Patil S."/>
            <person name="Pu L.-L."/>
            <person name="Ren Y."/>
            <person name="Smith D.G."/>
            <person name="Wheeler D.A."/>
            <person name="Schenck I."/>
            <person name="Ball E.V."/>
            <person name="Chen R."/>
            <person name="Cooper D.N."/>
            <person name="Giardine B."/>
            <person name="Hsu F."/>
            <person name="Kent W.J."/>
            <person name="Lesk A."/>
            <person name="Nelson D.L."/>
            <person name="O'brien W.E."/>
            <person name="Pruefer K."/>
            <person name="Stenson P.D."/>
            <person name="Wallace J.C."/>
            <person name="Ke H."/>
            <person name="Liu X.-M."/>
            <person name="Wang P."/>
            <person name="Xiang A.P."/>
            <person name="Yang F."/>
            <person name="Barber G.P."/>
            <person name="Haussler D."/>
            <person name="Karolchik D."/>
            <person name="Kern A.D."/>
            <person name="Kuhn R.M."/>
            <person name="Smith K.E."/>
            <person name="Zwieg A.S."/>
        </authorList>
    </citation>
    <scope>NUCLEOTIDE SEQUENCE [LARGE SCALE GENOMIC DNA]</scope>
    <source>
        <strain evidence="4">17573</strain>
    </source>
</reference>
<sequence length="402" mass="45170">MGPCCGLSCDCCRLNVGPCNESETVEAVAAAAPASTAAEAARLNLGATEVHPVQDQSNPELPKDLAARPKRWTTKIGRRNKIWPVGNKGSDEDRQVPARGGVENMKSELRKSNAQANLCLAARPKRWTPKIWRRNKIWPVGNKDSDEHLEESAQSGVEENMRSELRKSNAQGNLCLAARPKRWTPKIWRWNKIWPVGNKDSDEDLQESAQSGVKENMRSELRKSNAQCQLCLAARPKRWTPKIWRWNKIWRFGNKGSVEHLQAFPHGGVEENTGSELDLSTAEYDNRPVEELQEPAHGSVEDMKSELELSTAEYDDLSDEDLQEPAYGGVEDMKSELSTSKTQSQLYLVEDLSEGPSGGLEDLMTSEMAKERRQAYLCKCVCVCVCVFCLFFYLRRSLVLFP</sequence>
<reference evidence="3" key="3">
    <citation type="submission" date="2025-08" db="UniProtKB">
        <authorList>
            <consortium name="Ensembl"/>
        </authorList>
    </citation>
    <scope>IDENTIFICATION</scope>
    <source>
        <strain evidence="3">17573</strain>
    </source>
</reference>
<feature type="region of interest" description="Disordered" evidence="1">
    <location>
        <begin position="199"/>
        <end position="218"/>
    </location>
</feature>
<dbReference type="AlphaFoldDB" id="A0A5F8A0L6"/>
<dbReference type="SMR" id="A0A5F8A0L6"/>
<gene>
    <name evidence="3" type="primary">LOC106996637</name>
</gene>
<name>A0A5F8A0L6_MACMU</name>
<dbReference type="GeneTree" id="ENSGT01030000240356"/>
<organism evidence="3 4">
    <name type="scientific">Macaca mulatta</name>
    <name type="common">Rhesus macaque</name>
    <dbReference type="NCBI Taxonomy" id="9544"/>
    <lineage>
        <taxon>Eukaryota</taxon>
        <taxon>Metazoa</taxon>
        <taxon>Chordata</taxon>
        <taxon>Craniata</taxon>
        <taxon>Vertebrata</taxon>
        <taxon>Euteleostomi</taxon>
        <taxon>Mammalia</taxon>
        <taxon>Eutheria</taxon>
        <taxon>Euarchontoglires</taxon>
        <taxon>Primates</taxon>
        <taxon>Haplorrhini</taxon>
        <taxon>Catarrhini</taxon>
        <taxon>Cercopithecidae</taxon>
        <taxon>Cercopithecinae</taxon>
        <taxon>Macaca</taxon>
    </lineage>
</organism>
<keyword evidence="2" id="KW-1133">Transmembrane helix</keyword>
<evidence type="ECO:0000256" key="1">
    <source>
        <dbReference type="SAM" id="MobiDB-lite"/>
    </source>
</evidence>
<accession>A0A5F8A0L6</accession>
<dbReference type="PANTHER" id="PTHR15880">
    <property type="entry name" value="ASPARTATE-RICH PROTEIN 1"/>
    <property type="match status" value="1"/>
</dbReference>
<dbReference type="ExpressionAtlas" id="A0A5F8A0L6">
    <property type="expression patterns" value="baseline"/>
</dbReference>